<evidence type="ECO:0000256" key="1">
    <source>
        <dbReference type="ARBA" id="ARBA00022801"/>
    </source>
</evidence>
<reference evidence="3 4" key="1">
    <citation type="journal article" date="2020" name="Microorganisms">
        <title>Reliable Identification of Environmental Pseudomonas Isolates Using the rpoD Gene.</title>
        <authorList>
            <consortium name="The Broad Institute Genome Sequencing Platform"/>
            <person name="Girard L."/>
            <person name="Lood C."/>
            <person name="Rokni-Zadeh H."/>
            <person name="van Noort V."/>
            <person name="Lavigne R."/>
            <person name="De Mot R."/>
        </authorList>
    </citation>
    <scope>NUCLEOTIDE SEQUENCE [LARGE SCALE GENOMIC DNA]</scope>
    <source>
        <strain evidence="3 4">RD9SR1</strain>
    </source>
</reference>
<dbReference type="EMBL" id="JABWRZ020000001">
    <property type="protein sequence ID" value="MBV4489611.1"/>
    <property type="molecule type" value="Genomic_DNA"/>
</dbReference>
<dbReference type="InterPro" id="IPR008979">
    <property type="entry name" value="Galactose-bd-like_sf"/>
</dbReference>
<dbReference type="Pfam" id="PF02018">
    <property type="entry name" value="CBM_4_9"/>
    <property type="match status" value="1"/>
</dbReference>
<name>A0ABS6Q683_9PSED</name>
<organism evidence="3 4">
    <name type="scientific">Pseudomonas oryzicola</name>
    <dbReference type="NCBI Taxonomy" id="485876"/>
    <lineage>
        <taxon>Bacteria</taxon>
        <taxon>Pseudomonadati</taxon>
        <taxon>Pseudomonadota</taxon>
        <taxon>Gammaproteobacteria</taxon>
        <taxon>Pseudomonadales</taxon>
        <taxon>Pseudomonadaceae</taxon>
        <taxon>Pseudomonas</taxon>
    </lineage>
</organism>
<dbReference type="InterPro" id="IPR003305">
    <property type="entry name" value="CenC_carb-bd"/>
</dbReference>
<keyword evidence="4" id="KW-1185">Reference proteome</keyword>
<keyword evidence="1" id="KW-0378">Hydrolase</keyword>
<dbReference type="Gene3D" id="2.60.120.260">
    <property type="entry name" value="Galactose-binding domain-like"/>
    <property type="match status" value="1"/>
</dbReference>
<protein>
    <submittedName>
        <fullName evidence="3">Carbohydrate binding domain-containing protein</fullName>
    </submittedName>
</protein>
<sequence>MADTTYSDITDFSNGSMNGWEVSDFVGDKARIVQEASEGCVLDFPTLKEKADGIVLSKQYDGLASGKYQFVMRARSVSKSSPARISVVGADAKGGKFVIYETNLWQHNEDRWGNYHGSVVVEQAGSQFSLEIHNHNPELQGNDYRFSQFVLRSATDLTDFEAGEDQERLNGWVMRDDYKREFKDTPDEGKVLYLHTHSIEAGHEGVFLTKEYPLLEHGKEYEFSMRVWLDYGGNPPRLEVKADKDVVIEEVTLSKYKEWEDISGKFTVTDDVTKITIENYTATASGNDFFIAKLQLSPVN</sequence>
<proteinExistence type="predicted"/>
<dbReference type="Proteomes" id="UP000609530">
    <property type="component" value="Unassembled WGS sequence"/>
</dbReference>
<evidence type="ECO:0000259" key="2">
    <source>
        <dbReference type="Pfam" id="PF02018"/>
    </source>
</evidence>
<gene>
    <name evidence="3" type="ORF">HU760_003240</name>
</gene>
<dbReference type="SUPFAM" id="SSF49785">
    <property type="entry name" value="Galactose-binding domain-like"/>
    <property type="match status" value="1"/>
</dbReference>
<dbReference type="RefSeq" id="WP_186672468.1">
    <property type="nucleotide sequence ID" value="NZ_JABWRZ020000001.1"/>
</dbReference>
<accession>A0ABS6Q683</accession>
<evidence type="ECO:0000313" key="4">
    <source>
        <dbReference type="Proteomes" id="UP000609530"/>
    </source>
</evidence>
<feature type="domain" description="CBM-cenC" evidence="2">
    <location>
        <begin position="160"/>
        <end position="278"/>
    </location>
</feature>
<comment type="caution">
    <text evidence="3">The sequence shown here is derived from an EMBL/GenBank/DDBJ whole genome shotgun (WGS) entry which is preliminary data.</text>
</comment>
<evidence type="ECO:0000313" key="3">
    <source>
        <dbReference type="EMBL" id="MBV4489611.1"/>
    </source>
</evidence>